<feature type="transmembrane region" description="Helical" evidence="2">
    <location>
        <begin position="206"/>
        <end position="229"/>
    </location>
</feature>
<sequence>MSDVQPADFETADYRSVLRRLTTLDEEAADLRAEAQRWHDDRVAAADRAVGEADDNLAATAEAVSRTQRELEQIDARALQLWADYVHKVGPRAERYGRTMPPAAIPRQRGDRDAADYLEEVAAKVQYIAPPQPINFGVKALFVLFGLAGGLVGAGAFLGLRGLGGTEQTGTWRDAMPVVALVVLLACPVLAVVAAKKVADRRSAGLDPATVATVLVTGLVSAGLIIAAVGL</sequence>
<feature type="transmembrane region" description="Helical" evidence="2">
    <location>
        <begin position="175"/>
        <end position="194"/>
    </location>
</feature>
<proteinExistence type="predicted"/>
<comment type="caution">
    <text evidence="3">The sequence shown here is derived from an EMBL/GenBank/DDBJ whole genome shotgun (WGS) entry which is preliminary data.</text>
</comment>
<evidence type="ECO:0000256" key="2">
    <source>
        <dbReference type="SAM" id="Phobius"/>
    </source>
</evidence>
<keyword evidence="1" id="KW-0175">Coiled coil</keyword>
<evidence type="ECO:0000313" key="3">
    <source>
        <dbReference type="EMBL" id="MFC7274683.1"/>
    </source>
</evidence>
<keyword evidence="2" id="KW-0812">Transmembrane</keyword>
<feature type="transmembrane region" description="Helical" evidence="2">
    <location>
        <begin position="140"/>
        <end position="163"/>
    </location>
</feature>
<dbReference type="RefSeq" id="WP_378966895.1">
    <property type="nucleotide sequence ID" value="NZ_JBHTBJ010000006.1"/>
</dbReference>
<reference evidence="4" key="1">
    <citation type="journal article" date="2019" name="Int. J. Syst. Evol. Microbiol.">
        <title>The Global Catalogue of Microorganisms (GCM) 10K type strain sequencing project: providing services to taxonomists for standard genome sequencing and annotation.</title>
        <authorList>
            <consortium name="The Broad Institute Genomics Platform"/>
            <consortium name="The Broad Institute Genome Sequencing Center for Infectious Disease"/>
            <person name="Wu L."/>
            <person name="Ma J."/>
        </authorList>
    </citation>
    <scope>NUCLEOTIDE SEQUENCE [LARGE SCALE GENOMIC DNA]</scope>
    <source>
        <strain evidence="4">XZYJT-10</strain>
    </source>
</reference>
<dbReference type="EMBL" id="JBHTBJ010000006">
    <property type="protein sequence ID" value="MFC7274683.1"/>
    <property type="molecule type" value="Genomic_DNA"/>
</dbReference>
<organism evidence="3 4">
    <name type="scientific">Paractinoplanes rhizophilus</name>
    <dbReference type="NCBI Taxonomy" id="1416877"/>
    <lineage>
        <taxon>Bacteria</taxon>
        <taxon>Bacillati</taxon>
        <taxon>Actinomycetota</taxon>
        <taxon>Actinomycetes</taxon>
        <taxon>Micromonosporales</taxon>
        <taxon>Micromonosporaceae</taxon>
        <taxon>Paractinoplanes</taxon>
    </lineage>
</organism>
<name>A0ABW2HNG0_9ACTN</name>
<evidence type="ECO:0000256" key="1">
    <source>
        <dbReference type="SAM" id="Coils"/>
    </source>
</evidence>
<keyword evidence="2" id="KW-0472">Membrane</keyword>
<accession>A0ABW2HNG0</accession>
<protein>
    <submittedName>
        <fullName evidence="3">Uncharacterized protein</fullName>
    </submittedName>
</protein>
<dbReference type="Proteomes" id="UP001596548">
    <property type="component" value="Unassembled WGS sequence"/>
</dbReference>
<keyword evidence="4" id="KW-1185">Reference proteome</keyword>
<evidence type="ECO:0000313" key="4">
    <source>
        <dbReference type="Proteomes" id="UP001596548"/>
    </source>
</evidence>
<feature type="coiled-coil region" evidence="1">
    <location>
        <begin position="14"/>
        <end position="77"/>
    </location>
</feature>
<keyword evidence="2" id="KW-1133">Transmembrane helix</keyword>
<gene>
    <name evidence="3" type="ORF">ACFQS1_11875</name>
</gene>